<organism evidence="1 2">
    <name type="scientific">Porites evermanni</name>
    <dbReference type="NCBI Taxonomy" id="104178"/>
    <lineage>
        <taxon>Eukaryota</taxon>
        <taxon>Metazoa</taxon>
        <taxon>Cnidaria</taxon>
        <taxon>Anthozoa</taxon>
        <taxon>Hexacorallia</taxon>
        <taxon>Scleractinia</taxon>
        <taxon>Fungiina</taxon>
        <taxon>Poritidae</taxon>
        <taxon>Porites</taxon>
    </lineage>
</organism>
<comment type="caution">
    <text evidence="1">The sequence shown here is derived from an EMBL/GenBank/DDBJ whole genome shotgun (WGS) entry which is preliminary data.</text>
</comment>
<proteinExistence type="predicted"/>
<name>A0ABN8LKG8_9CNID</name>
<dbReference type="EMBL" id="CALNXI010000035">
    <property type="protein sequence ID" value="CAH3016109.1"/>
    <property type="molecule type" value="Genomic_DNA"/>
</dbReference>
<dbReference type="Proteomes" id="UP001159427">
    <property type="component" value="Unassembled WGS sequence"/>
</dbReference>
<sequence>MFFLVNNVPDTEKAASLLTFIHGKLYSLSNKIVPIMGRHLTPKPIVIAEKYKFHKGNQEEVQSTHDLLAKLQRLAETCELGEDWMKLRDID</sequence>
<accession>A0ABN8LKG8</accession>
<evidence type="ECO:0000313" key="1">
    <source>
        <dbReference type="EMBL" id="CAH3016109.1"/>
    </source>
</evidence>
<keyword evidence="2" id="KW-1185">Reference proteome</keyword>
<reference evidence="1 2" key="1">
    <citation type="submission" date="2022-05" db="EMBL/GenBank/DDBJ databases">
        <authorList>
            <consortium name="Genoscope - CEA"/>
            <person name="William W."/>
        </authorList>
    </citation>
    <scope>NUCLEOTIDE SEQUENCE [LARGE SCALE GENOMIC DNA]</scope>
</reference>
<gene>
    <name evidence="1" type="ORF">PEVE_00025956</name>
</gene>
<protein>
    <submittedName>
        <fullName evidence="1">Uncharacterized protein</fullName>
    </submittedName>
</protein>
<evidence type="ECO:0000313" key="2">
    <source>
        <dbReference type="Proteomes" id="UP001159427"/>
    </source>
</evidence>